<sequence>MARLTVDSPGSSSAVKQPRQPKRIAKPPAASTSSVPIISVPETPVPSAQSSPRKSELSDRISELEARISELTTENCELKVSLSDSEAELLHAETELSEKQDHIDQLTATNLEKCTLTNQLNQEIAALKKTPATKIRVLKSPDRTETDQHIIELTEKNKNLEERMKLAWKVSEEYVATIRVLKEQLAAGTPEETPLEKATAMANKRKEQLATEAEEKKQKKAAAASDKKDKGKQKVSDPKPVELQEREKSWWDSHYREFPEDKPADWVFDSVKAG</sequence>
<organism evidence="2 3">
    <name type="scientific">Cymbomonas tetramitiformis</name>
    <dbReference type="NCBI Taxonomy" id="36881"/>
    <lineage>
        <taxon>Eukaryota</taxon>
        <taxon>Viridiplantae</taxon>
        <taxon>Chlorophyta</taxon>
        <taxon>Pyramimonadophyceae</taxon>
        <taxon>Pyramimonadales</taxon>
        <taxon>Pyramimonadaceae</taxon>
        <taxon>Cymbomonas</taxon>
    </lineage>
</organism>
<evidence type="ECO:0000256" key="1">
    <source>
        <dbReference type="SAM" id="MobiDB-lite"/>
    </source>
</evidence>
<name>A0AAE0GZ35_9CHLO</name>
<keyword evidence="3" id="KW-1185">Reference proteome</keyword>
<feature type="region of interest" description="Disordered" evidence="1">
    <location>
        <begin position="189"/>
        <end position="252"/>
    </location>
</feature>
<dbReference type="Proteomes" id="UP001190700">
    <property type="component" value="Unassembled WGS sequence"/>
</dbReference>
<feature type="region of interest" description="Disordered" evidence="1">
    <location>
        <begin position="1"/>
        <end position="60"/>
    </location>
</feature>
<dbReference type="EMBL" id="LGRX02001102">
    <property type="protein sequence ID" value="KAK3286872.1"/>
    <property type="molecule type" value="Genomic_DNA"/>
</dbReference>
<comment type="caution">
    <text evidence="2">The sequence shown here is derived from an EMBL/GenBank/DDBJ whole genome shotgun (WGS) entry which is preliminary data.</text>
</comment>
<proteinExistence type="predicted"/>
<feature type="compositionally biased region" description="Basic and acidic residues" evidence="1">
    <location>
        <begin position="225"/>
        <end position="252"/>
    </location>
</feature>
<evidence type="ECO:0000313" key="2">
    <source>
        <dbReference type="EMBL" id="KAK3286872.1"/>
    </source>
</evidence>
<protein>
    <submittedName>
        <fullName evidence="2">Uncharacterized protein</fullName>
    </submittedName>
</protein>
<evidence type="ECO:0000313" key="3">
    <source>
        <dbReference type="Proteomes" id="UP001190700"/>
    </source>
</evidence>
<gene>
    <name evidence="2" type="ORF">CYMTET_5588</name>
</gene>
<reference evidence="2 3" key="1">
    <citation type="journal article" date="2015" name="Genome Biol. Evol.">
        <title>Comparative Genomics of a Bacterivorous Green Alga Reveals Evolutionary Causalities and Consequences of Phago-Mixotrophic Mode of Nutrition.</title>
        <authorList>
            <person name="Burns J.A."/>
            <person name="Paasch A."/>
            <person name="Narechania A."/>
            <person name="Kim E."/>
        </authorList>
    </citation>
    <scope>NUCLEOTIDE SEQUENCE [LARGE SCALE GENOMIC DNA]</scope>
    <source>
        <strain evidence="2 3">PLY_AMNH</strain>
    </source>
</reference>
<feature type="compositionally biased region" description="Basic and acidic residues" evidence="1">
    <location>
        <begin position="204"/>
        <end position="217"/>
    </location>
</feature>
<dbReference type="AlphaFoldDB" id="A0AAE0GZ35"/>
<accession>A0AAE0GZ35</accession>